<dbReference type="PANTHER" id="PTHR33327">
    <property type="entry name" value="ENDONUCLEASE"/>
    <property type="match status" value="1"/>
</dbReference>
<keyword evidence="2" id="KW-1185">Reference proteome</keyword>
<accession>A0A0L0UHC8</accession>
<dbReference type="EMBL" id="AJIL01009711">
    <property type="protein sequence ID" value="KNE86428.1"/>
    <property type="molecule type" value="Genomic_DNA"/>
</dbReference>
<dbReference type="Proteomes" id="UP000054564">
    <property type="component" value="Unassembled WGS sequence"/>
</dbReference>
<feature type="non-terminal residue" evidence="1">
    <location>
        <position position="1"/>
    </location>
</feature>
<evidence type="ECO:0000313" key="1">
    <source>
        <dbReference type="EMBL" id="KNE86428.1"/>
    </source>
</evidence>
<evidence type="ECO:0000313" key="2">
    <source>
        <dbReference type="Proteomes" id="UP000054564"/>
    </source>
</evidence>
<proteinExistence type="predicted"/>
<dbReference type="AlphaFoldDB" id="A0A0L0UHC8"/>
<name>A0A0L0UHC8_9BASI</name>
<comment type="caution">
    <text evidence="1">The sequence shown here is derived from an EMBL/GenBank/DDBJ whole genome shotgun (WGS) entry which is preliminary data.</text>
</comment>
<dbReference type="PANTHER" id="PTHR33327:SF3">
    <property type="entry name" value="RNA-DIRECTED DNA POLYMERASE"/>
    <property type="match status" value="1"/>
</dbReference>
<organism evidence="1 2">
    <name type="scientific">Puccinia striiformis f. sp. tritici PST-78</name>
    <dbReference type="NCBI Taxonomy" id="1165861"/>
    <lineage>
        <taxon>Eukaryota</taxon>
        <taxon>Fungi</taxon>
        <taxon>Dikarya</taxon>
        <taxon>Basidiomycota</taxon>
        <taxon>Pucciniomycotina</taxon>
        <taxon>Pucciniomycetes</taxon>
        <taxon>Pucciniales</taxon>
        <taxon>Pucciniaceae</taxon>
        <taxon>Puccinia</taxon>
    </lineage>
</organism>
<reference evidence="2" key="1">
    <citation type="submission" date="2014-03" db="EMBL/GenBank/DDBJ databases">
        <title>The Genome Sequence of Puccinia striiformis f. sp. tritici PST-78.</title>
        <authorList>
            <consortium name="The Broad Institute Genome Sequencing Platform"/>
            <person name="Cuomo C."/>
            <person name="Hulbert S."/>
            <person name="Chen X."/>
            <person name="Walker B."/>
            <person name="Young S.K."/>
            <person name="Zeng Q."/>
            <person name="Gargeya S."/>
            <person name="Fitzgerald M."/>
            <person name="Haas B."/>
            <person name="Abouelleil A."/>
            <person name="Alvarado L."/>
            <person name="Arachchi H.M."/>
            <person name="Berlin A.M."/>
            <person name="Chapman S.B."/>
            <person name="Goldberg J."/>
            <person name="Griggs A."/>
            <person name="Gujja S."/>
            <person name="Hansen M."/>
            <person name="Howarth C."/>
            <person name="Imamovic A."/>
            <person name="Larimer J."/>
            <person name="McCowan C."/>
            <person name="Montmayeur A."/>
            <person name="Murphy C."/>
            <person name="Neiman D."/>
            <person name="Pearson M."/>
            <person name="Priest M."/>
            <person name="Roberts A."/>
            <person name="Saif S."/>
            <person name="Shea T."/>
            <person name="Sisk P."/>
            <person name="Sykes S."/>
            <person name="Wortman J."/>
            <person name="Nusbaum C."/>
            <person name="Birren B."/>
        </authorList>
    </citation>
    <scope>NUCLEOTIDE SEQUENCE [LARGE SCALE GENOMIC DNA]</scope>
    <source>
        <strain evidence="2">race PST-78</strain>
    </source>
</reference>
<gene>
    <name evidence="1" type="ORF">PSTG_20211</name>
</gene>
<protein>
    <submittedName>
        <fullName evidence="1">Uncharacterized protein</fullName>
    </submittedName>
</protein>
<sequence length="52" mass="6034">EVLIREYAHSQEERLKKILHGMELGDRNPSVLLREMREVSKGMLNEGVLESL</sequence>